<dbReference type="AlphaFoldDB" id="A0A975L833"/>
<evidence type="ECO:0000313" key="1">
    <source>
        <dbReference type="EMBL" id="QVJ00283.1"/>
    </source>
</evidence>
<name>A0A975L833_9ACTN</name>
<organism evidence="1 2">
    <name type="scientific">Nocardiopsis eucommiae</name>
    <dbReference type="NCBI Taxonomy" id="2831970"/>
    <lineage>
        <taxon>Bacteria</taxon>
        <taxon>Bacillati</taxon>
        <taxon>Actinomycetota</taxon>
        <taxon>Actinomycetes</taxon>
        <taxon>Streptosporangiales</taxon>
        <taxon>Nocardiopsidaceae</taxon>
        <taxon>Nocardiopsis</taxon>
    </lineage>
</organism>
<dbReference type="KEGG" id="nec:KGD82_16075"/>
<dbReference type="Proteomes" id="UP000682416">
    <property type="component" value="Chromosome"/>
</dbReference>
<accession>A0A975L833</accession>
<sequence>MALDIRPSGPPAEIDAFVRVLENSPGIRIVRSSGTEPTGATPAFVGT</sequence>
<proteinExistence type="predicted"/>
<dbReference type="EMBL" id="CP074402">
    <property type="protein sequence ID" value="QVJ00283.1"/>
    <property type="molecule type" value="Genomic_DNA"/>
</dbReference>
<gene>
    <name evidence="1" type="ORF">KGD82_16075</name>
</gene>
<keyword evidence="2" id="KW-1185">Reference proteome</keyword>
<evidence type="ECO:0000313" key="2">
    <source>
        <dbReference type="Proteomes" id="UP000682416"/>
    </source>
</evidence>
<protein>
    <submittedName>
        <fullName evidence="1">Uncharacterized protein</fullName>
    </submittedName>
</protein>
<reference evidence="1" key="1">
    <citation type="submission" date="2021-05" db="EMBL/GenBank/DDBJ databases">
        <authorList>
            <person name="Kaiqin L."/>
            <person name="Jian G."/>
        </authorList>
    </citation>
    <scope>NUCLEOTIDE SEQUENCE</scope>
    <source>
        <strain evidence="1">HDS5</strain>
    </source>
</reference>